<organism evidence="2 3">
    <name type="scientific">Coprinellus micaceus</name>
    <name type="common">Glistening ink-cap mushroom</name>
    <name type="synonym">Coprinus micaceus</name>
    <dbReference type="NCBI Taxonomy" id="71717"/>
    <lineage>
        <taxon>Eukaryota</taxon>
        <taxon>Fungi</taxon>
        <taxon>Dikarya</taxon>
        <taxon>Basidiomycota</taxon>
        <taxon>Agaricomycotina</taxon>
        <taxon>Agaricomycetes</taxon>
        <taxon>Agaricomycetidae</taxon>
        <taxon>Agaricales</taxon>
        <taxon>Agaricineae</taxon>
        <taxon>Psathyrellaceae</taxon>
        <taxon>Coprinellus</taxon>
    </lineage>
</organism>
<gene>
    <name evidence="2" type="ORF">FA13DRAFT_1719904</name>
</gene>
<protein>
    <submittedName>
        <fullName evidence="2">Uncharacterized protein</fullName>
    </submittedName>
</protein>
<feature type="compositionally biased region" description="Acidic residues" evidence="1">
    <location>
        <begin position="479"/>
        <end position="498"/>
    </location>
</feature>
<evidence type="ECO:0000256" key="1">
    <source>
        <dbReference type="SAM" id="MobiDB-lite"/>
    </source>
</evidence>
<dbReference type="EMBL" id="QPFP01000252">
    <property type="protein sequence ID" value="TEB18448.1"/>
    <property type="molecule type" value="Genomic_DNA"/>
</dbReference>
<sequence length="498" mass="53262">MPDGPFLAPWVKRNLRFNPRQGHFTLAAPDSQNRVYPSTWPSNVVRNAINIHHMVMDQDLTHLRTTLPSEVHSFAAEFNSSPTCWAELCTQNPDTGVVSKPQHPVTLKDIDLRPMFQAQAVSSATTPAADSMGVRTSTDVGLRRQLDRVLDMLIGEKEMQFAKAKRGEYFAMAWRTRKNRSERGMQSASQSTSRSASGSQTPFDPNNGWALVPLTSPAPLTSNPELSALLLQGMEDFANRARTLAPATAPVALATPAQAPVVGTQVHATPQHPMVPTNAAQPIAQTVAHQHPAPMDGFSTGVAAMEVDQDVVMMGTPLLDATPVHELAAISLEDRPVVGTSLVLSHPSVNQPQHPSANQAQQSLVSQPAAPPVPALDPSPLLSPSSPAPVATAQVAAEHLRASSTTSRPSITPAAALTSITTATEKSQAVRDSTTTTCTATEGAQSRLKPGYRIPKTKTKKAPTGKKKGRKDGQTVDEFLNDEDAEGEPDTEMVEVTN</sequence>
<evidence type="ECO:0000313" key="2">
    <source>
        <dbReference type="EMBL" id="TEB18448.1"/>
    </source>
</evidence>
<feature type="compositionally biased region" description="Polar residues" evidence="1">
    <location>
        <begin position="347"/>
        <end position="366"/>
    </location>
</feature>
<feature type="compositionally biased region" description="Basic residues" evidence="1">
    <location>
        <begin position="455"/>
        <end position="470"/>
    </location>
</feature>
<dbReference type="STRING" id="71717.A0A4Y7SAK3"/>
<dbReference type="AlphaFoldDB" id="A0A4Y7SAK3"/>
<proteinExistence type="predicted"/>
<keyword evidence="3" id="KW-1185">Reference proteome</keyword>
<feature type="compositionally biased region" description="Polar residues" evidence="1">
    <location>
        <begin position="418"/>
        <end position="433"/>
    </location>
</feature>
<feature type="region of interest" description="Disordered" evidence="1">
    <location>
        <begin position="178"/>
        <end position="216"/>
    </location>
</feature>
<feature type="compositionally biased region" description="Low complexity" evidence="1">
    <location>
        <begin position="378"/>
        <end position="397"/>
    </location>
</feature>
<evidence type="ECO:0000313" key="3">
    <source>
        <dbReference type="Proteomes" id="UP000298030"/>
    </source>
</evidence>
<feature type="compositionally biased region" description="Low complexity" evidence="1">
    <location>
        <begin position="186"/>
        <end position="201"/>
    </location>
</feature>
<feature type="region of interest" description="Disordered" evidence="1">
    <location>
        <begin position="345"/>
        <end position="498"/>
    </location>
</feature>
<reference evidence="2 3" key="1">
    <citation type="journal article" date="2019" name="Nat. Ecol. Evol.">
        <title>Megaphylogeny resolves global patterns of mushroom evolution.</title>
        <authorList>
            <person name="Varga T."/>
            <person name="Krizsan K."/>
            <person name="Foldi C."/>
            <person name="Dima B."/>
            <person name="Sanchez-Garcia M."/>
            <person name="Sanchez-Ramirez S."/>
            <person name="Szollosi G.J."/>
            <person name="Szarkandi J.G."/>
            <person name="Papp V."/>
            <person name="Albert L."/>
            <person name="Andreopoulos W."/>
            <person name="Angelini C."/>
            <person name="Antonin V."/>
            <person name="Barry K.W."/>
            <person name="Bougher N.L."/>
            <person name="Buchanan P."/>
            <person name="Buyck B."/>
            <person name="Bense V."/>
            <person name="Catcheside P."/>
            <person name="Chovatia M."/>
            <person name="Cooper J."/>
            <person name="Damon W."/>
            <person name="Desjardin D."/>
            <person name="Finy P."/>
            <person name="Geml J."/>
            <person name="Haridas S."/>
            <person name="Hughes K."/>
            <person name="Justo A."/>
            <person name="Karasinski D."/>
            <person name="Kautmanova I."/>
            <person name="Kiss B."/>
            <person name="Kocsube S."/>
            <person name="Kotiranta H."/>
            <person name="LaButti K.M."/>
            <person name="Lechner B.E."/>
            <person name="Liimatainen K."/>
            <person name="Lipzen A."/>
            <person name="Lukacs Z."/>
            <person name="Mihaltcheva S."/>
            <person name="Morgado L.N."/>
            <person name="Niskanen T."/>
            <person name="Noordeloos M.E."/>
            <person name="Ohm R.A."/>
            <person name="Ortiz-Santana B."/>
            <person name="Ovrebo C."/>
            <person name="Racz N."/>
            <person name="Riley R."/>
            <person name="Savchenko A."/>
            <person name="Shiryaev A."/>
            <person name="Soop K."/>
            <person name="Spirin V."/>
            <person name="Szebenyi C."/>
            <person name="Tomsovsky M."/>
            <person name="Tulloss R.E."/>
            <person name="Uehling J."/>
            <person name="Grigoriev I.V."/>
            <person name="Vagvolgyi C."/>
            <person name="Papp T."/>
            <person name="Martin F.M."/>
            <person name="Miettinen O."/>
            <person name="Hibbett D.S."/>
            <person name="Nagy L.G."/>
        </authorList>
    </citation>
    <scope>NUCLEOTIDE SEQUENCE [LARGE SCALE GENOMIC DNA]</scope>
    <source>
        <strain evidence="2 3">FP101781</strain>
    </source>
</reference>
<name>A0A4Y7SAK3_COPMI</name>
<accession>A0A4Y7SAK3</accession>
<comment type="caution">
    <text evidence="2">The sequence shown here is derived from an EMBL/GenBank/DDBJ whole genome shotgun (WGS) entry which is preliminary data.</text>
</comment>
<dbReference type="Proteomes" id="UP000298030">
    <property type="component" value="Unassembled WGS sequence"/>
</dbReference>